<dbReference type="STRING" id="1133592.ASNER_258"/>
<feature type="domain" description="Carbohydrate kinase PfkB" evidence="4">
    <location>
        <begin position="23"/>
        <end position="284"/>
    </location>
</feature>
<dbReference type="KEGG" id="udi:ASNER_258"/>
<dbReference type="Pfam" id="PF00294">
    <property type="entry name" value="PfkB"/>
    <property type="match status" value="1"/>
</dbReference>
<dbReference type="InterPro" id="IPR011611">
    <property type="entry name" value="PfkB_dom"/>
</dbReference>
<dbReference type="InterPro" id="IPR002173">
    <property type="entry name" value="Carboh/pur_kinase_PfkB_CS"/>
</dbReference>
<dbReference type="Gene3D" id="3.40.1190.20">
    <property type="match status" value="1"/>
</dbReference>
<dbReference type="GO" id="GO:0016301">
    <property type="term" value="F:kinase activity"/>
    <property type="evidence" value="ECO:0007669"/>
    <property type="project" value="UniProtKB-KW"/>
</dbReference>
<proteinExistence type="inferred from homology"/>
<dbReference type="InterPro" id="IPR050306">
    <property type="entry name" value="PfkB_Carbo_kinase"/>
</dbReference>
<accession>L7VN79</accession>
<dbReference type="PROSITE" id="PS00583">
    <property type="entry name" value="PFKB_KINASES_1"/>
    <property type="match status" value="1"/>
</dbReference>
<organism evidence="5 6">
    <name type="scientific">Candidatus Uzinura diaspidicola str. ASNER</name>
    <dbReference type="NCBI Taxonomy" id="1133592"/>
    <lineage>
        <taxon>Bacteria</taxon>
        <taxon>Pseudomonadati</taxon>
        <taxon>Bacteroidota</taxon>
        <taxon>Flavobacteriia</taxon>
        <taxon>Flavobacteriales</taxon>
        <taxon>Candidatus Uzinura</taxon>
    </lineage>
</organism>
<evidence type="ECO:0000256" key="1">
    <source>
        <dbReference type="ARBA" id="ARBA00010688"/>
    </source>
</evidence>
<reference evidence="5 6" key="1">
    <citation type="journal article" date="2013" name="Environ. Microbiol.">
        <title>The nutrient supplying capabilities of Uzinura, an endosymbiont of armoured scale insects.</title>
        <authorList>
            <person name="Sabree Z.L."/>
            <person name="Huang C.Y."/>
            <person name="Okusu A."/>
            <person name="Moran N.A."/>
            <person name="Normark B.B."/>
        </authorList>
    </citation>
    <scope>NUCLEOTIDE SEQUENCE [LARGE SCALE GENOMIC DNA]</scope>
    <source>
        <strain evidence="5 6">ASNER</strain>
    </source>
</reference>
<sequence length="299" mass="33632">MEKSIKKIVCYGEVLWDLLPSGLKPGGAPLNVAYHLKKLGVKSSIISSVGDDILGEELLKIIKKWGVDSTFCRKDNNFPTGKVLAKEDTLFQEVSYEIMEPVAWDFIVVEKDHSKIINNTDAFVFQSLTARNEISRKTLHALLEYSYYKIFDVNLRPPFYSENIIKELLEKSDLVKMSVSELYEIVSWFKKGKISEEEAVCFLKECFNLKELLITKGSYGASYYGIDNLYERFAIPIIMSDPIGSGDAFLAGFLAKKINGKSIEEALESAISLGAFVASKEGSCPYYDMDPSKEFAQLL</sequence>
<evidence type="ECO:0000259" key="4">
    <source>
        <dbReference type="Pfam" id="PF00294"/>
    </source>
</evidence>
<dbReference type="CDD" id="cd01167">
    <property type="entry name" value="bac_FRK"/>
    <property type="match status" value="1"/>
</dbReference>
<keyword evidence="2" id="KW-0808">Transferase</keyword>
<dbReference type="PROSITE" id="PS00584">
    <property type="entry name" value="PFKB_KINASES_2"/>
    <property type="match status" value="1"/>
</dbReference>
<dbReference type="PANTHER" id="PTHR43085:SF57">
    <property type="entry name" value="CARBOHYDRATE KINASE PFKB DOMAIN-CONTAINING PROTEIN"/>
    <property type="match status" value="1"/>
</dbReference>
<dbReference type="AlphaFoldDB" id="L7VN79"/>
<evidence type="ECO:0000256" key="2">
    <source>
        <dbReference type="ARBA" id="ARBA00022679"/>
    </source>
</evidence>
<keyword evidence="3 5" id="KW-0418">Kinase</keyword>
<dbReference type="SUPFAM" id="SSF53613">
    <property type="entry name" value="Ribokinase-like"/>
    <property type="match status" value="1"/>
</dbReference>
<evidence type="ECO:0000313" key="6">
    <source>
        <dbReference type="Proteomes" id="UP000011174"/>
    </source>
</evidence>
<protein>
    <submittedName>
        <fullName evidence="5">Ribokinase-like domain-containing protein</fullName>
    </submittedName>
</protein>
<evidence type="ECO:0000313" key="5">
    <source>
        <dbReference type="EMBL" id="AGC67008.1"/>
    </source>
</evidence>
<dbReference type="OrthoDB" id="9813569at2"/>
<evidence type="ECO:0000256" key="3">
    <source>
        <dbReference type="ARBA" id="ARBA00022777"/>
    </source>
</evidence>
<gene>
    <name evidence="5" type="ORF">ASNER_258</name>
</gene>
<dbReference type="PATRIC" id="fig|1133592.3.peg.240"/>
<dbReference type="Proteomes" id="UP000011174">
    <property type="component" value="Chromosome"/>
</dbReference>
<keyword evidence="6" id="KW-1185">Reference proteome</keyword>
<dbReference type="EMBL" id="CP003263">
    <property type="protein sequence ID" value="AGC67008.1"/>
    <property type="molecule type" value="Genomic_DNA"/>
</dbReference>
<dbReference type="HOGENOM" id="CLU_027634_6_3_10"/>
<comment type="similarity">
    <text evidence="1">Belongs to the carbohydrate kinase PfkB family.</text>
</comment>
<name>L7VN79_9FLAO</name>
<dbReference type="PANTHER" id="PTHR43085">
    <property type="entry name" value="HEXOKINASE FAMILY MEMBER"/>
    <property type="match status" value="1"/>
</dbReference>
<dbReference type="InterPro" id="IPR029056">
    <property type="entry name" value="Ribokinase-like"/>
</dbReference>